<evidence type="ECO:0000256" key="1">
    <source>
        <dbReference type="SAM" id="MobiDB-lite"/>
    </source>
</evidence>
<dbReference type="EMBL" id="FSRJ01000005">
    <property type="protein sequence ID" value="SIO27198.1"/>
    <property type="molecule type" value="Genomic_DNA"/>
</dbReference>
<dbReference type="RefSeq" id="WP_074261811.1">
    <property type="nucleotide sequence ID" value="NZ_FSRJ01000005.1"/>
</dbReference>
<dbReference type="OrthoDB" id="6292895at2"/>
<keyword evidence="3" id="KW-1185">Reference proteome</keyword>
<dbReference type="AlphaFoldDB" id="A0A1N6I584"/>
<protein>
    <submittedName>
        <fullName evidence="2">Uncharacterized protein</fullName>
    </submittedName>
</protein>
<feature type="region of interest" description="Disordered" evidence="1">
    <location>
        <begin position="54"/>
        <end position="77"/>
    </location>
</feature>
<evidence type="ECO:0000313" key="3">
    <source>
        <dbReference type="Proteomes" id="UP000184699"/>
    </source>
</evidence>
<name>A0A1N6I584_9MICO</name>
<accession>A0A1N6I584</accession>
<dbReference type="Proteomes" id="UP000184699">
    <property type="component" value="Unassembled WGS sequence"/>
</dbReference>
<evidence type="ECO:0000313" key="2">
    <source>
        <dbReference type="EMBL" id="SIO27198.1"/>
    </source>
</evidence>
<proteinExistence type="predicted"/>
<organism evidence="2 3">
    <name type="scientific">Agromyces cerinus subsp. cerinus</name>
    <dbReference type="NCBI Taxonomy" id="232089"/>
    <lineage>
        <taxon>Bacteria</taxon>
        <taxon>Bacillati</taxon>
        <taxon>Actinomycetota</taxon>
        <taxon>Actinomycetes</taxon>
        <taxon>Micrococcales</taxon>
        <taxon>Microbacteriaceae</taxon>
        <taxon>Agromyces</taxon>
    </lineage>
</organism>
<sequence length="77" mass="8123">MHEQVLKRKIANALIEDVTANVTVPSIPILRAALGGLWVGGWVTLTTKAVSFSPNGPNRFMQSGSSTSACPSRTSPT</sequence>
<gene>
    <name evidence="2" type="ORF">SAMN05443544_3694</name>
</gene>
<reference evidence="3" key="1">
    <citation type="submission" date="2016-11" db="EMBL/GenBank/DDBJ databases">
        <authorList>
            <person name="Varghese N."/>
            <person name="Submissions S."/>
        </authorList>
    </citation>
    <scope>NUCLEOTIDE SEQUENCE [LARGE SCALE GENOMIC DNA]</scope>
    <source>
        <strain evidence="3">DSM 8595</strain>
    </source>
</reference>